<evidence type="ECO:0000313" key="1">
    <source>
        <dbReference type="EMBL" id="KIF53245.1"/>
    </source>
</evidence>
<sequence length="59" mass="7003">MPAQGFYPRLGFNFLDAQDKHDMLPPGFRSRKSKQARHFHKKSMRLYLKHCTQINVKEA</sequence>
<comment type="caution">
    <text evidence="1">The sequence shown here is derived from an EMBL/GenBank/DDBJ whole genome shotgun (WGS) entry which is preliminary data.</text>
</comment>
<gene>
    <name evidence="1" type="ORF">H735_09970</name>
</gene>
<protein>
    <submittedName>
        <fullName evidence="1">Uncharacterized protein</fullName>
    </submittedName>
</protein>
<dbReference type="PATRIC" id="fig|1229493.5.peg.1079"/>
<name>A0A0C1Z8F4_9VIBR</name>
<organism evidence="1 2">
    <name type="scientific">Vibrio owensii CAIM 1854 = LMG 25443</name>
    <dbReference type="NCBI Taxonomy" id="1229493"/>
    <lineage>
        <taxon>Bacteria</taxon>
        <taxon>Pseudomonadati</taxon>
        <taxon>Pseudomonadota</taxon>
        <taxon>Gammaproteobacteria</taxon>
        <taxon>Vibrionales</taxon>
        <taxon>Vibrionaceae</taxon>
        <taxon>Vibrio</taxon>
    </lineage>
</organism>
<dbReference type="RefSeq" id="WP_020194435.1">
    <property type="nucleotide sequence ID" value="NZ_BAOH01000005.1"/>
</dbReference>
<reference evidence="1 2" key="1">
    <citation type="submission" date="2014-07" db="EMBL/GenBank/DDBJ databases">
        <title>Unique and conserved regions in Vibrio harveyi and related species in comparison with the shrimp pathogen Vibrio harveyi CAIM 1792.</title>
        <authorList>
            <person name="Espinoza-Valles I."/>
            <person name="Vora G."/>
            <person name="Leekitcharoenphon P."/>
            <person name="Ussery D."/>
            <person name="Hoj L."/>
            <person name="Gomez-Gil B."/>
        </authorList>
    </citation>
    <scope>NUCLEOTIDE SEQUENCE [LARGE SCALE GENOMIC DNA]</scope>
    <source>
        <strain evidence="2">CAIM 1854 / LMG 25443</strain>
    </source>
</reference>
<dbReference type="Proteomes" id="UP000031586">
    <property type="component" value="Unassembled WGS sequence"/>
</dbReference>
<accession>A0A0C1Z8F4</accession>
<evidence type="ECO:0000313" key="2">
    <source>
        <dbReference type="Proteomes" id="UP000031586"/>
    </source>
</evidence>
<proteinExistence type="predicted"/>
<dbReference type="AlphaFoldDB" id="A0A0C1Z8F4"/>
<dbReference type="EMBL" id="JPRD01000015">
    <property type="protein sequence ID" value="KIF53245.1"/>
    <property type="molecule type" value="Genomic_DNA"/>
</dbReference>